<dbReference type="GO" id="GO:0003677">
    <property type="term" value="F:DNA binding"/>
    <property type="evidence" value="ECO:0007669"/>
    <property type="project" value="InterPro"/>
</dbReference>
<proteinExistence type="predicted"/>
<accession>A0A2X0SWB6</accession>
<dbReference type="EMBL" id="OGTV01000101">
    <property type="protein sequence ID" value="SPB26688.1"/>
    <property type="molecule type" value="Genomic_DNA"/>
</dbReference>
<dbReference type="Gene3D" id="1.10.260.40">
    <property type="entry name" value="lambda repressor-like DNA-binding domains"/>
    <property type="match status" value="1"/>
</dbReference>
<dbReference type="Pfam" id="PF01381">
    <property type="entry name" value="HTH_3"/>
    <property type="match status" value="1"/>
</dbReference>
<dbReference type="PROSITE" id="PS50943">
    <property type="entry name" value="HTH_CROC1"/>
    <property type="match status" value="1"/>
</dbReference>
<name>A0A2X0SWB6_LACHE</name>
<organism evidence="3">
    <name type="scientific">Lactobacillus helveticus</name>
    <name type="common">Lactobacillus suntoryeus</name>
    <dbReference type="NCBI Taxonomy" id="1587"/>
    <lineage>
        <taxon>Bacteria</taxon>
        <taxon>Bacillati</taxon>
        <taxon>Bacillota</taxon>
        <taxon>Bacilli</taxon>
        <taxon>Lactobacillales</taxon>
        <taxon>Lactobacillaceae</taxon>
        <taxon>Lactobacillus</taxon>
    </lineage>
</organism>
<evidence type="ECO:0000313" key="2">
    <source>
        <dbReference type="EMBL" id="GFP13068.1"/>
    </source>
</evidence>
<dbReference type="InterPro" id="IPR010982">
    <property type="entry name" value="Lambda_DNA-bd_dom_sf"/>
</dbReference>
<dbReference type="RefSeq" id="WP_095662170.1">
    <property type="nucleotide sequence ID" value="NZ_BLYS01000031.1"/>
</dbReference>
<dbReference type="Proteomes" id="UP000630086">
    <property type="component" value="Unassembled WGS sequence"/>
</dbReference>
<protein>
    <recommendedName>
        <fullName evidence="1">HTH cro/C1-type domain-containing protein</fullName>
    </recommendedName>
</protein>
<evidence type="ECO:0000313" key="3">
    <source>
        <dbReference type="EMBL" id="SPB26688.1"/>
    </source>
</evidence>
<dbReference type="InterPro" id="IPR001387">
    <property type="entry name" value="Cro/C1-type_HTH"/>
</dbReference>
<evidence type="ECO:0000259" key="1">
    <source>
        <dbReference type="PROSITE" id="PS50943"/>
    </source>
</evidence>
<dbReference type="EMBL" id="BLYV01000194">
    <property type="protein sequence ID" value="GFP13068.1"/>
    <property type="molecule type" value="Genomic_DNA"/>
</dbReference>
<reference evidence="2" key="2">
    <citation type="submission" date="2020-07" db="EMBL/GenBank/DDBJ databases">
        <title>Draft genome sequence of Lactobacillus helveticus strain JCM 1062.</title>
        <authorList>
            <person name="Endo A."/>
            <person name="Maeno S."/>
            <person name="Kido Y."/>
        </authorList>
    </citation>
    <scope>NUCLEOTIDE SEQUENCE</scope>
    <source>
        <strain evidence="2">JCM 1062</strain>
    </source>
</reference>
<dbReference type="SMART" id="SM00530">
    <property type="entry name" value="HTH_XRE"/>
    <property type="match status" value="1"/>
</dbReference>
<dbReference type="SUPFAM" id="SSF47413">
    <property type="entry name" value="lambda repressor-like DNA-binding domains"/>
    <property type="match status" value="1"/>
</dbReference>
<reference evidence="3" key="1">
    <citation type="submission" date="2018-01" db="EMBL/GenBank/DDBJ databases">
        <authorList>
            <person name="Gaut B.S."/>
            <person name="Morton B.R."/>
            <person name="Clegg M.T."/>
            <person name="Duvall M.R."/>
        </authorList>
    </citation>
    <scope>NUCLEOTIDE SEQUENCE</scope>
    <source>
        <strain evidence="3">Lactobacillus helveticus</strain>
    </source>
</reference>
<dbReference type="AlphaFoldDB" id="A0A2X0SWB6"/>
<feature type="domain" description="HTH cro/C1-type" evidence="1">
    <location>
        <begin position="6"/>
        <end position="65"/>
    </location>
</feature>
<sequence length="238" mass="28018">MTPNRIKELREKNNFTQQDLSDLLKNKNISATRVTIARYEAGSRVPNEEVWKALAEIFKVPVSYVKGEGIRGEEVESKLINLLFSAYYDNNEELSNMKADISHFLSINGDKETADSFAKSDENYKNKSYVINFWKDKFKFLFDKNFEEALEGANDLKFIHDVSLVIRMQLEEIIMNQNDSDFIKDYKESNTRLMNEFYNRNNAYTLVPAMDHQIKILKKYRNLFLNHGYFESKKNDKQ</sequence>
<gene>
    <name evidence="3" type="ORF">BDKNPLJD_02005</name>
    <name evidence="2" type="ORF">LHEJCM1062_09400</name>
</gene>
<dbReference type="CDD" id="cd00093">
    <property type="entry name" value="HTH_XRE"/>
    <property type="match status" value="1"/>
</dbReference>